<dbReference type="AlphaFoldDB" id="A0A1G7UR43"/>
<evidence type="ECO:0008006" key="4">
    <source>
        <dbReference type="Google" id="ProtNLM"/>
    </source>
</evidence>
<dbReference type="RefSeq" id="WP_074647483.1">
    <property type="nucleotide sequence ID" value="NZ_FNBL01000025.1"/>
</dbReference>
<evidence type="ECO:0000313" key="2">
    <source>
        <dbReference type="EMBL" id="SDG49956.1"/>
    </source>
</evidence>
<protein>
    <recommendedName>
        <fullName evidence="4">DUF4410 domain-containing protein</fullName>
    </recommendedName>
</protein>
<evidence type="ECO:0000313" key="3">
    <source>
        <dbReference type="Proteomes" id="UP000182284"/>
    </source>
</evidence>
<gene>
    <name evidence="2" type="ORF">SAMN04488117_1251</name>
</gene>
<keyword evidence="1" id="KW-0732">Signal</keyword>
<evidence type="ECO:0000256" key="1">
    <source>
        <dbReference type="SAM" id="SignalP"/>
    </source>
</evidence>
<proteinExistence type="predicted"/>
<reference evidence="2 3" key="1">
    <citation type="submission" date="2016-10" db="EMBL/GenBank/DDBJ databases">
        <authorList>
            <person name="de Groot N.N."/>
        </authorList>
    </citation>
    <scope>NUCLEOTIDE SEQUENCE [LARGE SCALE GENOMIC DNA]</scope>
    <source>
        <strain evidence="2 3">DSM 27375</strain>
    </source>
</reference>
<sequence>MMINRRNFFLAMPLLLAACVQTQQLNETVASSLRITEVAVATSVERENTALPKGVIVDQVRSDVSGVLKRQNPNGIRPVRLNVNIHQFYIANAAAGALLGSSSSNIGTTMTLVDVKTGESVGEPFKVYGSTEARPTMLGALAIKKPQEELAVISADLAANAMIAIFGE</sequence>
<feature type="signal peptide" evidence="1">
    <location>
        <begin position="1"/>
        <end position="17"/>
    </location>
</feature>
<dbReference type="PROSITE" id="PS51257">
    <property type="entry name" value="PROKAR_LIPOPROTEIN"/>
    <property type="match status" value="1"/>
</dbReference>
<dbReference type="EMBL" id="FNBL01000025">
    <property type="protein sequence ID" value="SDG49956.1"/>
    <property type="molecule type" value="Genomic_DNA"/>
</dbReference>
<feature type="chain" id="PRO_5010172293" description="DUF4410 domain-containing protein" evidence="1">
    <location>
        <begin position="18"/>
        <end position="168"/>
    </location>
</feature>
<name>A0A1G7UR43_9RHOB</name>
<dbReference type="Proteomes" id="UP000182284">
    <property type="component" value="Unassembled WGS sequence"/>
</dbReference>
<dbReference type="OrthoDB" id="7743781at2"/>
<organism evidence="2 3">
    <name type="scientific">Celeribacter baekdonensis</name>
    <dbReference type="NCBI Taxonomy" id="875171"/>
    <lineage>
        <taxon>Bacteria</taxon>
        <taxon>Pseudomonadati</taxon>
        <taxon>Pseudomonadota</taxon>
        <taxon>Alphaproteobacteria</taxon>
        <taxon>Rhodobacterales</taxon>
        <taxon>Roseobacteraceae</taxon>
        <taxon>Celeribacter</taxon>
    </lineage>
</organism>
<accession>A0A1G7UR43</accession>